<dbReference type="WBParaSite" id="PSAMB.scaffold9321size5102.g32344.t1">
    <property type="protein sequence ID" value="PSAMB.scaffold9321size5102.g32344.t1"/>
    <property type="gene ID" value="PSAMB.scaffold9321size5102.g32344"/>
</dbReference>
<reference evidence="2" key="1">
    <citation type="submission" date="2022-11" db="UniProtKB">
        <authorList>
            <consortium name="WormBaseParasite"/>
        </authorList>
    </citation>
    <scope>IDENTIFICATION</scope>
</reference>
<dbReference type="Proteomes" id="UP000887566">
    <property type="component" value="Unplaced"/>
</dbReference>
<proteinExistence type="predicted"/>
<dbReference type="AlphaFoldDB" id="A0A914XQJ3"/>
<evidence type="ECO:0000313" key="1">
    <source>
        <dbReference type="Proteomes" id="UP000887566"/>
    </source>
</evidence>
<evidence type="ECO:0000313" key="2">
    <source>
        <dbReference type="WBParaSite" id="PSAMB.scaffold9321size5102.g32344.t1"/>
    </source>
</evidence>
<sequence length="336" mass="38674">MAKMKKDDEYQPPPNTFCSFVETYFCVPNAIPDDYFCPENCEEQSYEIDVAYNQIDGKQTYSRVPKATAKEISSNLETLSNNGGVFPTAPGSDQLQSILARLFAFQMKLIRLFWWRSDEPHYRAWFADNNFPHNESTFLSYFDGFEDSLMPCTPKDFNDSHFAVPNATLIQFFKIINKTIVHYYKLHDTWKTDYISECDLINDPECFKYNAIKRNGKEYEGLENAFTDTTLSKLWTLDWVAEIEQTLNDYNLDNSPAAELLRMINALNYPVDISSPSIWHKPLTIYLNWFNQEVDFEEGHSIAAAFSQDANALDVATVSSVYVIDSAPRAALKEVK</sequence>
<keyword evidence="1" id="KW-1185">Reference proteome</keyword>
<organism evidence="1 2">
    <name type="scientific">Plectus sambesii</name>
    <dbReference type="NCBI Taxonomy" id="2011161"/>
    <lineage>
        <taxon>Eukaryota</taxon>
        <taxon>Metazoa</taxon>
        <taxon>Ecdysozoa</taxon>
        <taxon>Nematoda</taxon>
        <taxon>Chromadorea</taxon>
        <taxon>Plectida</taxon>
        <taxon>Plectina</taxon>
        <taxon>Plectoidea</taxon>
        <taxon>Plectidae</taxon>
        <taxon>Plectus</taxon>
    </lineage>
</organism>
<protein>
    <submittedName>
        <fullName evidence="2">Uncharacterized protein</fullName>
    </submittedName>
</protein>
<accession>A0A914XQJ3</accession>
<name>A0A914XQJ3_9BILA</name>